<accession>A0A844ZPK7</accession>
<feature type="transmembrane region" description="Helical" evidence="1">
    <location>
        <begin position="12"/>
        <end position="36"/>
    </location>
</feature>
<dbReference type="Proteomes" id="UP000442714">
    <property type="component" value="Unassembled WGS sequence"/>
</dbReference>
<evidence type="ECO:0008006" key="4">
    <source>
        <dbReference type="Google" id="ProtNLM"/>
    </source>
</evidence>
<dbReference type="OrthoDB" id="7632396at2"/>
<comment type="caution">
    <text evidence="2">The sequence shown here is derived from an EMBL/GenBank/DDBJ whole genome shotgun (WGS) entry which is preliminary data.</text>
</comment>
<keyword evidence="1" id="KW-0472">Membrane</keyword>
<dbReference type="RefSeq" id="WP_160603288.1">
    <property type="nucleotide sequence ID" value="NZ_WTYX01000001.1"/>
</dbReference>
<keyword evidence="1" id="KW-1133">Transmembrane helix</keyword>
<proteinExistence type="predicted"/>
<feature type="transmembrane region" description="Helical" evidence="1">
    <location>
        <begin position="166"/>
        <end position="183"/>
    </location>
</feature>
<name>A0A844ZPK7_9SPHN</name>
<evidence type="ECO:0000256" key="1">
    <source>
        <dbReference type="SAM" id="Phobius"/>
    </source>
</evidence>
<organism evidence="2 3">
    <name type="scientific">Pontixanthobacter aquaemixtae</name>
    <dbReference type="NCBI Taxonomy" id="1958940"/>
    <lineage>
        <taxon>Bacteria</taxon>
        <taxon>Pseudomonadati</taxon>
        <taxon>Pseudomonadota</taxon>
        <taxon>Alphaproteobacteria</taxon>
        <taxon>Sphingomonadales</taxon>
        <taxon>Erythrobacteraceae</taxon>
        <taxon>Pontixanthobacter</taxon>
    </lineage>
</organism>
<dbReference type="EMBL" id="WTYX01000001">
    <property type="protein sequence ID" value="MXO89775.1"/>
    <property type="molecule type" value="Genomic_DNA"/>
</dbReference>
<reference evidence="2 3" key="1">
    <citation type="submission" date="2019-12" db="EMBL/GenBank/DDBJ databases">
        <title>Genomic-based taxomic classification of the family Erythrobacteraceae.</title>
        <authorList>
            <person name="Xu L."/>
        </authorList>
    </citation>
    <scope>NUCLEOTIDE SEQUENCE [LARGE SCALE GENOMIC DNA]</scope>
    <source>
        <strain evidence="2 3">KCTC 52763</strain>
    </source>
</reference>
<evidence type="ECO:0000313" key="2">
    <source>
        <dbReference type="EMBL" id="MXO89775.1"/>
    </source>
</evidence>
<feature type="transmembrane region" description="Helical" evidence="1">
    <location>
        <begin position="136"/>
        <end position="159"/>
    </location>
</feature>
<sequence length="184" mass="20116">MVKPKTRNLLILAHLLFASFLAPMFILVAITGFNYLSGTKGETVETALTVPEGITIDAESDTIEDTVREVLTANDLPTDFEYLRMRPGSITTRPTSTDFVVLEEEEGVWSATLHEPSLQYRMMELHMGHGPEKFKIYQTIAAVALLFIILGGLLVGLLAPAYRKKTIGAAALGTATFALLAFVI</sequence>
<evidence type="ECO:0000313" key="3">
    <source>
        <dbReference type="Proteomes" id="UP000442714"/>
    </source>
</evidence>
<keyword evidence="1" id="KW-0812">Transmembrane</keyword>
<dbReference type="AlphaFoldDB" id="A0A844ZPK7"/>
<keyword evidence="3" id="KW-1185">Reference proteome</keyword>
<gene>
    <name evidence="2" type="ORF">GRI41_02965</name>
</gene>
<protein>
    <recommendedName>
        <fullName evidence="4">PepSY domain-containing protein</fullName>
    </recommendedName>
</protein>